<comment type="subcellular location">
    <subcellularLocation>
        <location evidence="1">Membrane</location>
    </subcellularLocation>
</comment>
<dbReference type="EMBL" id="VXIV02003454">
    <property type="protein sequence ID" value="KAF6016883.1"/>
    <property type="molecule type" value="Genomic_DNA"/>
</dbReference>
<evidence type="ECO:0000313" key="7">
    <source>
        <dbReference type="EMBL" id="KAF6016883.1"/>
    </source>
</evidence>
<feature type="domain" description="VWFD" evidence="6">
    <location>
        <begin position="287"/>
        <end position="497"/>
    </location>
</feature>
<evidence type="ECO:0000256" key="4">
    <source>
        <dbReference type="ARBA" id="ARBA00023136"/>
    </source>
</evidence>
<dbReference type="Pfam" id="PF00094">
    <property type="entry name" value="VWD"/>
    <property type="match status" value="1"/>
</dbReference>
<dbReference type="GO" id="GO:0016020">
    <property type="term" value="C:membrane"/>
    <property type="evidence" value="ECO:0007669"/>
    <property type="project" value="UniProtKB-SubCell"/>
</dbReference>
<dbReference type="Proteomes" id="UP000593567">
    <property type="component" value="Unassembled WGS sequence"/>
</dbReference>
<keyword evidence="2" id="KW-0812">Transmembrane</keyword>
<keyword evidence="3" id="KW-1133">Transmembrane helix</keyword>
<reference evidence="7" key="1">
    <citation type="submission" date="2020-06" db="EMBL/GenBank/DDBJ databases">
        <title>Draft genome of Bugula neritina, a colonial animal packing powerful symbionts and potential medicines.</title>
        <authorList>
            <person name="Rayko M."/>
        </authorList>
    </citation>
    <scope>NUCLEOTIDE SEQUENCE [LARGE SCALE GENOMIC DNA]</scope>
    <source>
        <strain evidence="7">Kwan_BN1</strain>
    </source>
</reference>
<protein>
    <submittedName>
        <fullName evidence="7">Uncharacterized protein</fullName>
    </submittedName>
</protein>
<dbReference type="PROSITE" id="PS50856">
    <property type="entry name" value="AMOP"/>
    <property type="match status" value="1"/>
</dbReference>
<organism evidence="7 8">
    <name type="scientific">Bugula neritina</name>
    <name type="common">Brown bryozoan</name>
    <name type="synonym">Sertularia neritina</name>
    <dbReference type="NCBI Taxonomy" id="10212"/>
    <lineage>
        <taxon>Eukaryota</taxon>
        <taxon>Metazoa</taxon>
        <taxon>Spiralia</taxon>
        <taxon>Lophotrochozoa</taxon>
        <taxon>Bryozoa</taxon>
        <taxon>Gymnolaemata</taxon>
        <taxon>Cheilostomatida</taxon>
        <taxon>Flustrina</taxon>
        <taxon>Buguloidea</taxon>
        <taxon>Bugulidae</taxon>
        <taxon>Bugula</taxon>
    </lineage>
</organism>
<dbReference type="PROSITE" id="PS51233">
    <property type="entry name" value="VWFD"/>
    <property type="match status" value="1"/>
</dbReference>
<keyword evidence="4" id="KW-0472">Membrane</keyword>
<dbReference type="PANTHER" id="PTHR13802">
    <property type="entry name" value="MUCIN 4-RELATED"/>
    <property type="match status" value="1"/>
</dbReference>
<accession>A0A7J7ISG8</accession>
<dbReference type="InterPro" id="IPR003886">
    <property type="entry name" value="NIDO_dom"/>
</dbReference>
<dbReference type="InterPro" id="IPR005533">
    <property type="entry name" value="AMOP_dom"/>
</dbReference>
<dbReference type="InterPro" id="IPR001846">
    <property type="entry name" value="VWF_type-D"/>
</dbReference>
<dbReference type="OrthoDB" id="5966313at2759"/>
<dbReference type="PANTHER" id="PTHR13802:SF65">
    <property type="entry name" value="NIDOGEN"/>
    <property type="match status" value="1"/>
</dbReference>
<dbReference type="AlphaFoldDB" id="A0A7J7ISG8"/>
<evidence type="ECO:0000259" key="6">
    <source>
        <dbReference type="PROSITE" id="PS51233"/>
    </source>
</evidence>
<comment type="caution">
    <text evidence="7">The sequence shown here is derived from an EMBL/GenBank/DDBJ whole genome shotgun (WGS) entry which is preliminary data.</text>
</comment>
<evidence type="ECO:0000313" key="8">
    <source>
        <dbReference type="Proteomes" id="UP000593567"/>
    </source>
</evidence>
<sequence length="706" mass="78606">MTSYNVVDGQEDIAEESIAVTSIIQSMLISSQLTEIDFQPTYAFVATWYKSIAFPYIWYDAAGYQEFTSYQAVIATDGTRTYLMYIYPSGPNQVYLRRLNEFRNIYMGYNAQDGVNLFSVYVSTTSEIVGLHTEPSNTEVAGRWVFSVSDTDVPSPYAQRCIDWYLGAKATYPYGVGWNAPCPCTSAVARRDFTFWFDSSTNCAYSLFRLGAQNNYLMCCYSSLHNSLLSGPEDAGFPISYSPFLSPTLFAQNDLSPFGDCCAYSDYCALFREFKPILTCVGYSPPRPASQFGEPHIYTLDGYLYTYNPIGEFWMIKSDYFLVQARTVQSVNDQEQLVLATQIQAYAMQSIRPLPFTDRVLPDNVSDIIHVELNNNHLLLYRNGESWTHLIDSTVDETLLSFNGGTIRKANESLTVVFDSGFTFRLFARFGILNCQNLVPELARGKVAGLLGDYDGDIENDITDSSGKLVCTPANCTSQIIHQLFGESWRINASESILWYRSGWNSATYTDLTFVPLYFDMTTVNQTVQDVCNNDQTCMYDTITMDSSDVGIYTSLVRGEIQDLSVTFSNTPPSVTGPTRIDARISQAVTASYTYSDADGDSVSLVVTSSPPGANVVESPGTWTITWTPVDFNPVSLSMYAVEDLPVNGENITSVELVVMFRITPDCQNGEPDYDLLAPSGTVTSLFSVYTCNCSLAGKVMRVTRT</sequence>
<evidence type="ECO:0000256" key="3">
    <source>
        <dbReference type="ARBA" id="ARBA00022989"/>
    </source>
</evidence>
<proteinExistence type="predicted"/>
<evidence type="ECO:0000256" key="2">
    <source>
        <dbReference type="ARBA" id="ARBA00022692"/>
    </source>
</evidence>
<dbReference type="SMART" id="SM00539">
    <property type="entry name" value="NIDO"/>
    <property type="match status" value="1"/>
</dbReference>
<dbReference type="InterPro" id="IPR051495">
    <property type="entry name" value="Epithelial_Barrier/Signaling"/>
</dbReference>
<dbReference type="GO" id="GO:0007160">
    <property type="term" value="P:cell-matrix adhesion"/>
    <property type="evidence" value="ECO:0007669"/>
    <property type="project" value="InterPro"/>
</dbReference>
<evidence type="ECO:0000259" key="5">
    <source>
        <dbReference type="PROSITE" id="PS50856"/>
    </source>
</evidence>
<gene>
    <name evidence="7" type="ORF">EB796_024802</name>
</gene>
<name>A0A7J7ISG8_BUGNE</name>
<feature type="domain" description="AMOP" evidence="5">
    <location>
        <begin position="153"/>
        <end position="275"/>
    </location>
</feature>
<evidence type="ECO:0000256" key="1">
    <source>
        <dbReference type="ARBA" id="ARBA00004370"/>
    </source>
</evidence>
<keyword evidence="8" id="KW-1185">Reference proteome</keyword>
<dbReference type="Pfam" id="PF06119">
    <property type="entry name" value="NIDO"/>
    <property type="match status" value="1"/>
</dbReference>